<dbReference type="PANTHER" id="PTHR12243:SF64">
    <property type="entry name" value="DORSAL INTERACTING PROTEIN 3-RELATED"/>
    <property type="match status" value="1"/>
</dbReference>
<dbReference type="GO" id="GO:0005634">
    <property type="term" value="C:nucleus"/>
    <property type="evidence" value="ECO:0007669"/>
    <property type="project" value="UniProtKB-SubCell"/>
</dbReference>
<dbReference type="RefSeq" id="XP_001360754.4">
    <property type="nucleotide sequence ID" value="XM_001360717.4"/>
</dbReference>
<proteinExistence type="predicted"/>
<feature type="compositionally biased region" description="Low complexity" evidence="2">
    <location>
        <begin position="129"/>
        <end position="139"/>
    </location>
</feature>
<feature type="domain" description="BESS" evidence="4">
    <location>
        <begin position="294"/>
        <end position="333"/>
    </location>
</feature>
<evidence type="ECO:0000313" key="6">
    <source>
        <dbReference type="RefSeq" id="XP_001360754.4"/>
    </source>
</evidence>
<dbReference type="InterPro" id="IPR006578">
    <property type="entry name" value="MADF-dom"/>
</dbReference>
<feature type="domain" description="MADF" evidence="3">
    <location>
        <begin position="27"/>
        <end position="114"/>
    </location>
</feature>
<dbReference type="SMART" id="SM00595">
    <property type="entry name" value="MADF"/>
    <property type="match status" value="1"/>
</dbReference>
<keyword evidence="5" id="KW-1185">Reference proteome</keyword>
<evidence type="ECO:0000259" key="4">
    <source>
        <dbReference type="PROSITE" id="PS51031"/>
    </source>
</evidence>
<organism evidence="5 6">
    <name type="scientific">Drosophila pseudoobscura pseudoobscura</name>
    <name type="common">Fruit fly</name>
    <dbReference type="NCBI Taxonomy" id="46245"/>
    <lineage>
        <taxon>Eukaryota</taxon>
        <taxon>Metazoa</taxon>
        <taxon>Ecdysozoa</taxon>
        <taxon>Arthropoda</taxon>
        <taxon>Hexapoda</taxon>
        <taxon>Insecta</taxon>
        <taxon>Pterygota</taxon>
        <taxon>Neoptera</taxon>
        <taxon>Endopterygota</taxon>
        <taxon>Diptera</taxon>
        <taxon>Brachycera</taxon>
        <taxon>Muscomorpha</taxon>
        <taxon>Ephydroidea</taxon>
        <taxon>Drosophilidae</taxon>
        <taxon>Drosophila</taxon>
        <taxon>Sophophora</taxon>
    </lineage>
</organism>
<feature type="compositionally biased region" description="Low complexity" evidence="2">
    <location>
        <begin position="195"/>
        <end position="212"/>
    </location>
</feature>
<feature type="region of interest" description="Disordered" evidence="2">
    <location>
        <begin position="123"/>
        <end position="144"/>
    </location>
</feature>
<dbReference type="Proteomes" id="UP000001819">
    <property type="component" value="Chromosome 3"/>
</dbReference>
<name>A0A6I8UTP1_DROPS</name>
<dbReference type="GO" id="GO:0003677">
    <property type="term" value="F:DNA binding"/>
    <property type="evidence" value="ECO:0007669"/>
    <property type="project" value="InterPro"/>
</dbReference>
<evidence type="ECO:0000259" key="3">
    <source>
        <dbReference type="PROSITE" id="PS51029"/>
    </source>
</evidence>
<dbReference type="FunCoup" id="A0A6I8UTP1">
    <property type="interactions" value="29"/>
</dbReference>
<evidence type="ECO:0000256" key="1">
    <source>
        <dbReference type="PROSITE-ProRule" id="PRU00371"/>
    </source>
</evidence>
<dbReference type="InterPro" id="IPR004210">
    <property type="entry name" value="BESS_motif"/>
</dbReference>
<dbReference type="PROSITE" id="PS51029">
    <property type="entry name" value="MADF"/>
    <property type="match status" value="1"/>
</dbReference>
<dbReference type="PROSITE" id="PS51031">
    <property type="entry name" value="BESS"/>
    <property type="match status" value="1"/>
</dbReference>
<dbReference type="GO" id="GO:0005667">
    <property type="term" value="C:transcription regulator complex"/>
    <property type="evidence" value="ECO:0007669"/>
    <property type="project" value="TreeGrafter"/>
</dbReference>
<keyword evidence="1" id="KW-0539">Nucleus</keyword>
<dbReference type="PANTHER" id="PTHR12243">
    <property type="entry name" value="MADF DOMAIN TRANSCRIPTION FACTOR"/>
    <property type="match status" value="1"/>
</dbReference>
<reference evidence="5" key="1">
    <citation type="submission" date="2024-06" db="UniProtKB">
        <authorList>
            <consortium name="RefSeq"/>
        </authorList>
    </citation>
    <scope>NUCLEOTIDE SEQUENCE [LARGE SCALE GENOMIC DNA]</scope>
    <source>
        <strain evidence="5">MV2-25</strain>
    </source>
</reference>
<protein>
    <submittedName>
        <fullName evidence="6">ELMO domain-containing protein F</fullName>
    </submittedName>
</protein>
<dbReference type="GO" id="GO:0006357">
    <property type="term" value="P:regulation of transcription by RNA polymerase II"/>
    <property type="evidence" value="ECO:0007669"/>
    <property type="project" value="TreeGrafter"/>
</dbReference>
<dbReference type="AlphaFoldDB" id="A0A6I8UTP1"/>
<feature type="region of interest" description="Disordered" evidence="2">
    <location>
        <begin position="193"/>
        <end position="270"/>
    </location>
</feature>
<dbReference type="InParanoid" id="A0A6I8UTP1"/>
<evidence type="ECO:0000313" key="5">
    <source>
        <dbReference type="Proteomes" id="UP000001819"/>
    </source>
</evidence>
<comment type="subcellular location">
    <subcellularLocation>
        <location evidence="1">Nucleus</location>
    </subcellularLocation>
</comment>
<accession>A0A6I8UTP1</accession>
<reference evidence="6" key="2">
    <citation type="submission" date="2025-08" db="UniProtKB">
        <authorList>
            <consortium name="RefSeq"/>
        </authorList>
    </citation>
    <scope>IDENTIFICATION</scope>
    <source>
        <strain evidence="6">MV-25-SWS-2005</strain>
        <tissue evidence="6">Whole body</tissue>
    </source>
</reference>
<evidence type="ECO:0000256" key="2">
    <source>
        <dbReference type="SAM" id="MobiDB-lite"/>
    </source>
</evidence>
<dbReference type="InterPro" id="IPR039353">
    <property type="entry name" value="TF_Adf1"/>
</dbReference>
<gene>
    <name evidence="6" type="primary">Dlip3</name>
</gene>
<feature type="compositionally biased region" description="Polar residues" evidence="2">
    <location>
        <begin position="243"/>
        <end position="252"/>
    </location>
</feature>
<dbReference type="Pfam" id="PF10545">
    <property type="entry name" value="MADF_DNA_bdg"/>
    <property type="match status" value="1"/>
</dbReference>
<dbReference type="KEGG" id="dpo:4804148"/>
<sequence length="336" mass="38236">MISTKLEHKMQRYYAERETTGPEFDDRLIKLVRANPAIYDVSHPHYRRNPVRVDIWDRIANELGTSSRFLQTKWKNIRYNYLQEIKAIETGQVNPNVRKRRFTEDLSFLQNTAQTYNVKKNQTFAAPTNNGSSDNDSNSFLYPDPEHLTVDASCNYDIIELDNSEDGSNSDDNEIVPELQLMEPKMEVSIEGALNGTNSSSNNSRNNTHYSSPASSPLLTPMVVMGNGYEQDEQRQQQQQQDIKNSSLSNGEVTIEPIYKSGATRRRPAASDIMGNAAKRKAMVAPLPSLAPINDPIELYCLSLVDTLRSMPRSERERVKFEFANILKDAKYKDES</sequence>